<organism evidence="1 2">
    <name type="scientific">candidate division WWE3 bacterium RIFOXYD1_FULL_39_9</name>
    <dbReference type="NCBI Taxonomy" id="1802649"/>
    <lineage>
        <taxon>Bacteria</taxon>
        <taxon>Katanobacteria</taxon>
    </lineage>
</organism>
<dbReference type="EMBL" id="MEWG01000025">
    <property type="protein sequence ID" value="OGC77194.1"/>
    <property type="molecule type" value="Genomic_DNA"/>
</dbReference>
<sequence length="62" mass="7381">MNLIAAKIIQKINGWEQRRNTLQEIYNKEGRNPTLIEIENANKVIEKLNKELKRTIERVTYV</sequence>
<reference evidence="1 2" key="1">
    <citation type="journal article" date="2016" name="Nat. Commun.">
        <title>Thousands of microbial genomes shed light on interconnected biogeochemical processes in an aquifer system.</title>
        <authorList>
            <person name="Anantharaman K."/>
            <person name="Brown C.T."/>
            <person name="Hug L.A."/>
            <person name="Sharon I."/>
            <person name="Castelle C.J."/>
            <person name="Probst A.J."/>
            <person name="Thomas B.C."/>
            <person name="Singh A."/>
            <person name="Wilkins M.J."/>
            <person name="Karaoz U."/>
            <person name="Brodie E.L."/>
            <person name="Williams K.H."/>
            <person name="Hubbard S.S."/>
            <person name="Banfield J.F."/>
        </authorList>
    </citation>
    <scope>NUCLEOTIDE SEQUENCE [LARGE SCALE GENOMIC DNA]</scope>
</reference>
<evidence type="ECO:0000313" key="2">
    <source>
        <dbReference type="Proteomes" id="UP000176815"/>
    </source>
</evidence>
<evidence type="ECO:0000313" key="1">
    <source>
        <dbReference type="EMBL" id="OGC77194.1"/>
    </source>
</evidence>
<proteinExistence type="predicted"/>
<protein>
    <submittedName>
        <fullName evidence="1">Uncharacterized protein</fullName>
    </submittedName>
</protein>
<comment type="caution">
    <text evidence="1">The sequence shown here is derived from an EMBL/GenBank/DDBJ whole genome shotgun (WGS) entry which is preliminary data.</text>
</comment>
<gene>
    <name evidence="1" type="ORF">A2619_01160</name>
</gene>
<accession>A0A1F4X690</accession>
<dbReference type="AlphaFoldDB" id="A0A1F4X690"/>
<dbReference type="Proteomes" id="UP000176815">
    <property type="component" value="Unassembled WGS sequence"/>
</dbReference>
<name>A0A1F4X690_UNCKA</name>